<dbReference type="EMBL" id="BAABHD010000074">
    <property type="protein sequence ID" value="GAA4463482.1"/>
    <property type="molecule type" value="Genomic_DNA"/>
</dbReference>
<keyword evidence="1" id="KW-0812">Transmembrane</keyword>
<dbReference type="Proteomes" id="UP001501175">
    <property type="component" value="Unassembled WGS sequence"/>
</dbReference>
<keyword evidence="1" id="KW-0472">Membrane</keyword>
<gene>
    <name evidence="2" type="ORF">GCM10023189_41570</name>
</gene>
<evidence type="ECO:0008006" key="4">
    <source>
        <dbReference type="Google" id="ProtNLM"/>
    </source>
</evidence>
<evidence type="ECO:0000256" key="1">
    <source>
        <dbReference type="SAM" id="Phobius"/>
    </source>
</evidence>
<feature type="transmembrane region" description="Helical" evidence="1">
    <location>
        <begin position="45"/>
        <end position="65"/>
    </location>
</feature>
<evidence type="ECO:0000313" key="3">
    <source>
        <dbReference type="Proteomes" id="UP001501175"/>
    </source>
</evidence>
<keyword evidence="1" id="KW-1133">Transmembrane helix</keyword>
<sequence length="74" mass="8018">MKIKNETLRFSLMVLFALSLLIVQHLTFSNKQQLPQQAPTITSIPGGALLFFLIATGSLAILYVVDVKGKGGSQ</sequence>
<organism evidence="2 3">
    <name type="scientific">Nibrella saemangeumensis</name>
    <dbReference type="NCBI Taxonomy" id="1084526"/>
    <lineage>
        <taxon>Bacteria</taxon>
        <taxon>Pseudomonadati</taxon>
        <taxon>Bacteroidota</taxon>
        <taxon>Cytophagia</taxon>
        <taxon>Cytophagales</taxon>
        <taxon>Spirosomataceae</taxon>
        <taxon>Nibrella</taxon>
    </lineage>
</organism>
<name>A0ABP8ND72_9BACT</name>
<protein>
    <recommendedName>
        <fullName evidence="4">DUF3098 domain-containing protein</fullName>
    </recommendedName>
</protein>
<proteinExistence type="predicted"/>
<reference evidence="3" key="1">
    <citation type="journal article" date="2019" name="Int. J. Syst. Evol. Microbiol.">
        <title>The Global Catalogue of Microorganisms (GCM) 10K type strain sequencing project: providing services to taxonomists for standard genome sequencing and annotation.</title>
        <authorList>
            <consortium name="The Broad Institute Genomics Platform"/>
            <consortium name="The Broad Institute Genome Sequencing Center for Infectious Disease"/>
            <person name="Wu L."/>
            <person name="Ma J."/>
        </authorList>
    </citation>
    <scope>NUCLEOTIDE SEQUENCE [LARGE SCALE GENOMIC DNA]</scope>
    <source>
        <strain evidence="3">JCM 17927</strain>
    </source>
</reference>
<dbReference type="RefSeq" id="WP_345246650.1">
    <property type="nucleotide sequence ID" value="NZ_BAABHD010000074.1"/>
</dbReference>
<accession>A0ABP8ND72</accession>
<comment type="caution">
    <text evidence="2">The sequence shown here is derived from an EMBL/GenBank/DDBJ whole genome shotgun (WGS) entry which is preliminary data.</text>
</comment>
<evidence type="ECO:0000313" key="2">
    <source>
        <dbReference type="EMBL" id="GAA4463482.1"/>
    </source>
</evidence>
<keyword evidence="3" id="KW-1185">Reference proteome</keyword>